<keyword evidence="2 11" id="KW-0934">Plastid</keyword>
<evidence type="ECO:0000256" key="9">
    <source>
        <dbReference type="RuleBase" id="RU004005"/>
    </source>
</evidence>
<evidence type="ECO:0000256" key="7">
    <source>
        <dbReference type="ARBA" id="ARBA00035285"/>
    </source>
</evidence>
<evidence type="ECO:0000256" key="3">
    <source>
        <dbReference type="ARBA" id="ARBA00022730"/>
    </source>
</evidence>
<gene>
    <name evidence="8 11" type="primary">rpl22</name>
</gene>
<comment type="subunit">
    <text evidence="8">Part of the 50S ribosomal subunit.</text>
</comment>
<organism evidence="11">
    <name type="scientific">Lygodium microphyllum</name>
    <dbReference type="NCBI Taxonomy" id="148566"/>
    <lineage>
        <taxon>Eukaryota</taxon>
        <taxon>Viridiplantae</taxon>
        <taxon>Streptophyta</taxon>
        <taxon>Embryophyta</taxon>
        <taxon>Tracheophyta</taxon>
        <taxon>Polypodiopsida</taxon>
        <taxon>Polypodiidae</taxon>
        <taxon>Schizaeales</taxon>
        <taxon>Lygodiaceae</taxon>
        <taxon>Lygodium</taxon>
    </lineage>
</organism>
<dbReference type="RefSeq" id="YP_009514521.1">
    <property type="nucleotide sequence ID" value="NC_039378.1"/>
</dbReference>
<accession>A0A345HHM9</accession>
<keyword evidence="11" id="KW-0150">Chloroplast</keyword>
<evidence type="ECO:0000256" key="4">
    <source>
        <dbReference type="ARBA" id="ARBA00022884"/>
    </source>
</evidence>
<reference evidence="11" key="1">
    <citation type="journal article" date="2018" name="Mitochondrial DNA Part B Resour">
        <title>The complete chloroplast genome of the invasive fern Lygodium microphyllum (Cav.) R. Br.</title>
        <authorList>
            <person name="McCulloch G.A."/>
            <person name="Hereward J.P."/>
            <person name="Lake E.C."/>
            <person name="Smith M.C."/>
            <person name="Purcell M.F."/>
            <person name="Walter G.H."/>
        </authorList>
    </citation>
    <scope>NUCLEOTIDE SEQUENCE</scope>
</reference>
<keyword evidence="3 8" id="KW-0699">rRNA-binding</keyword>
<proteinExistence type="inferred from homology"/>
<dbReference type="AlphaFoldDB" id="A0A345HHM9"/>
<evidence type="ECO:0000256" key="2">
    <source>
        <dbReference type="ARBA" id="ARBA00022640"/>
    </source>
</evidence>
<comment type="function">
    <text evidence="8 10">The globular domain of the protein is located near the polypeptide exit tunnel on the outside of the subunit, while an extended beta-hairpin is found that lines the wall of the exit tunnel in the center of the 70S ribosome.</text>
</comment>
<evidence type="ECO:0000256" key="10">
    <source>
        <dbReference type="RuleBase" id="RU004009"/>
    </source>
</evidence>
<keyword evidence="5 8" id="KW-0689">Ribosomal protein</keyword>
<dbReference type="GO" id="GO:0003735">
    <property type="term" value="F:structural constituent of ribosome"/>
    <property type="evidence" value="ECO:0007669"/>
    <property type="project" value="InterPro"/>
</dbReference>
<dbReference type="Pfam" id="PF00237">
    <property type="entry name" value="Ribosomal_L22"/>
    <property type="match status" value="1"/>
</dbReference>
<keyword evidence="4 8" id="KW-0694">RNA-binding</keyword>
<dbReference type="NCBIfam" id="TIGR01044">
    <property type="entry name" value="rplV_bact"/>
    <property type="match status" value="1"/>
</dbReference>
<dbReference type="PANTHER" id="PTHR13501">
    <property type="entry name" value="CHLOROPLAST 50S RIBOSOMAL PROTEIN L22-RELATED"/>
    <property type="match status" value="1"/>
</dbReference>
<dbReference type="GO" id="GO:0015934">
    <property type="term" value="C:large ribosomal subunit"/>
    <property type="evidence" value="ECO:0007669"/>
    <property type="project" value="InterPro"/>
</dbReference>
<evidence type="ECO:0000256" key="5">
    <source>
        <dbReference type="ARBA" id="ARBA00022980"/>
    </source>
</evidence>
<comment type="function">
    <text evidence="8 10">This protein binds specifically to 23S rRNA.</text>
</comment>
<dbReference type="EMBL" id="MG761729">
    <property type="protein sequence ID" value="AXG76119.1"/>
    <property type="molecule type" value="Genomic_DNA"/>
</dbReference>
<dbReference type="PROSITE" id="PS00464">
    <property type="entry name" value="RIBOSOMAL_L22"/>
    <property type="match status" value="1"/>
</dbReference>
<dbReference type="InterPro" id="IPR001063">
    <property type="entry name" value="Ribosomal_uL22"/>
</dbReference>
<comment type="similarity">
    <text evidence="1 8 9">Belongs to the universal ribosomal protein uL22 family.</text>
</comment>
<keyword evidence="6 8" id="KW-0687">Ribonucleoprotein</keyword>
<dbReference type="GO" id="GO:0006412">
    <property type="term" value="P:translation"/>
    <property type="evidence" value="ECO:0007669"/>
    <property type="project" value="UniProtKB-UniRule"/>
</dbReference>
<evidence type="ECO:0000256" key="6">
    <source>
        <dbReference type="ARBA" id="ARBA00023274"/>
    </source>
</evidence>
<dbReference type="SUPFAM" id="SSF54843">
    <property type="entry name" value="Ribosomal protein L22"/>
    <property type="match status" value="1"/>
</dbReference>
<dbReference type="PANTHER" id="PTHR13501:SF10">
    <property type="entry name" value="LARGE RIBOSOMAL SUBUNIT PROTEIN UL22M"/>
    <property type="match status" value="1"/>
</dbReference>
<evidence type="ECO:0000313" key="11">
    <source>
        <dbReference type="EMBL" id="AXG76119.1"/>
    </source>
</evidence>
<dbReference type="InterPro" id="IPR047867">
    <property type="entry name" value="Ribosomal_uL22_bac/org-type"/>
</dbReference>
<dbReference type="InterPro" id="IPR036394">
    <property type="entry name" value="Ribosomal_uL22_sf"/>
</dbReference>
<dbReference type="CDD" id="cd00336">
    <property type="entry name" value="Ribosomal_L22"/>
    <property type="match status" value="1"/>
</dbReference>
<dbReference type="Gene3D" id="3.90.470.10">
    <property type="entry name" value="Ribosomal protein L22/L17"/>
    <property type="match status" value="1"/>
</dbReference>
<name>A0A345HHM9_9MONI</name>
<evidence type="ECO:0000256" key="1">
    <source>
        <dbReference type="ARBA" id="ARBA00009451"/>
    </source>
</evidence>
<sequence length="137" mass="15525">METKYKSEIEAKASLRNIRMSANKVRRVSDRIRGCSYEQALVLLEFMPYKACYSVLQLVLSAAANANCNSNAQLSKSSLFIGEAWVDGATRLKRFQPRAQGRGYPIRKPGCHVTIKLIFKVSRKKENKIIDTNQLID</sequence>
<dbReference type="GO" id="GO:0019843">
    <property type="term" value="F:rRNA binding"/>
    <property type="evidence" value="ECO:0007669"/>
    <property type="project" value="UniProtKB-UniRule"/>
</dbReference>
<dbReference type="GO" id="GO:0009507">
    <property type="term" value="C:chloroplast"/>
    <property type="evidence" value="ECO:0007669"/>
    <property type="project" value="UniProtKB-SubCell"/>
</dbReference>
<dbReference type="InterPro" id="IPR018260">
    <property type="entry name" value="Ribosomal_uL22_CS"/>
</dbReference>
<comment type="subcellular location">
    <subcellularLocation>
        <location evidence="8 10">Plastid</location>
        <location evidence="8 10">Chloroplast</location>
    </subcellularLocation>
</comment>
<protein>
    <recommendedName>
        <fullName evidence="7 8">Large ribosomal subunit protein uL22c</fullName>
    </recommendedName>
</protein>
<evidence type="ECO:0000256" key="8">
    <source>
        <dbReference type="HAMAP-Rule" id="MF_01331"/>
    </source>
</evidence>
<geneLocation type="chloroplast" evidence="11"/>
<dbReference type="GeneID" id="37868086"/>
<dbReference type="HAMAP" id="MF_01331_B">
    <property type="entry name" value="Ribosomal_uL22_B"/>
    <property type="match status" value="1"/>
</dbReference>
<dbReference type="InterPro" id="IPR005727">
    <property type="entry name" value="Ribosomal_uL22_bac/chlpt-type"/>
</dbReference>